<dbReference type="InterPro" id="IPR013762">
    <property type="entry name" value="Integrase-like_cat_sf"/>
</dbReference>
<feature type="domain" description="Tyr recombinase" evidence="3">
    <location>
        <begin position="161"/>
        <end position="333"/>
    </location>
</feature>
<dbReference type="CDD" id="cd00796">
    <property type="entry name" value="INT_Rci_Hp1_C"/>
    <property type="match status" value="1"/>
</dbReference>
<dbReference type="PROSITE" id="PS51898">
    <property type="entry name" value="TYR_RECOMBINASE"/>
    <property type="match status" value="1"/>
</dbReference>
<comment type="caution">
    <text evidence="4">The sequence shown here is derived from an EMBL/GenBank/DDBJ whole genome shotgun (WGS) entry which is preliminary data.</text>
</comment>
<sequence>MPLKLIQRKGSDVWYIRGTVGAGKESRAIYETTRLRDKKLARRYLRNREAEIVNSLLEGPRTFADAAKAYGERGGSLRFVDRISKHFGKRDLSSIRQFDLEAAGRSLYPSCSPETVNRQLFTPFIVVWGYAAVNQWVPARKWLRPRKPKGTRVIRAQSTRAGSKPTTYDQAAKFVEAMSPAAGMLMTFLFYTGMRPIEAFMLEASDVNVPGRWISLSHTKTGEPRGVPMHEFLVPLLEALVSRGGRVFRTQRGLPYEEKDEGGGQMKSAILGARRRSKVPGISPYTARHTVSTQLVVNGVHPHIKDQILGHAVDDMSRHYTNVPQKPLIEAINTLPVPEEWRALEWWGDPIKATKKLAKGTGRRTDLER</sequence>
<organism evidence="4 5">
    <name type="scientific">Labrys okinawensis</name>
    <dbReference type="NCBI Taxonomy" id="346911"/>
    <lineage>
        <taxon>Bacteria</taxon>
        <taxon>Pseudomonadati</taxon>
        <taxon>Pseudomonadota</taxon>
        <taxon>Alphaproteobacteria</taxon>
        <taxon>Hyphomicrobiales</taxon>
        <taxon>Xanthobacteraceae</taxon>
        <taxon>Labrys</taxon>
    </lineage>
</organism>
<name>A0A2S9QC65_9HYPH</name>
<dbReference type="GO" id="GO:0006310">
    <property type="term" value="P:DNA recombination"/>
    <property type="evidence" value="ECO:0007669"/>
    <property type="project" value="UniProtKB-KW"/>
</dbReference>
<dbReference type="InterPro" id="IPR011010">
    <property type="entry name" value="DNA_brk_join_enz"/>
</dbReference>
<evidence type="ECO:0000313" key="4">
    <source>
        <dbReference type="EMBL" id="PRH86939.1"/>
    </source>
</evidence>
<dbReference type="InterPro" id="IPR050090">
    <property type="entry name" value="Tyrosine_recombinase_XerCD"/>
</dbReference>
<dbReference type="Proteomes" id="UP000237682">
    <property type="component" value="Unassembled WGS sequence"/>
</dbReference>
<proteinExistence type="predicted"/>
<protein>
    <submittedName>
        <fullName evidence="4">Integrase</fullName>
    </submittedName>
</protein>
<dbReference type="Pfam" id="PF00589">
    <property type="entry name" value="Phage_integrase"/>
    <property type="match status" value="1"/>
</dbReference>
<evidence type="ECO:0000313" key="5">
    <source>
        <dbReference type="Proteomes" id="UP000237682"/>
    </source>
</evidence>
<evidence type="ECO:0000256" key="2">
    <source>
        <dbReference type="ARBA" id="ARBA00023172"/>
    </source>
</evidence>
<evidence type="ECO:0000259" key="3">
    <source>
        <dbReference type="PROSITE" id="PS51898"/>
    </source>
</evidence>
<dbReference type="PANTHER" id="PTHR30349">
    <property type="entry name" value="PHAGE INTEGRASE-RELATED"/>
    <property type="match status" value="1"/>
</dbReference>
<dbReference type="Gene3D" id="1.10.443.10">
    <property type="entry name" value="Intergrase catalytic core"/>
    <property type="match status" value="1"/>
</dbReference>
<accession>A0A2S9QC65</accession>
<keyword evidence="1" id="KW-0229">DNA integration</keyword>
<dbReference type="AlphaFoldDB" id="A0A2S9QC65"/>
<dbReference type="PANTHER" id="PTHR30349:SF64">
    <property type="entry name" value="PROPHAGE INTEGRASE INTD-RELATED"/>
    <property type="match status" value="1"/>
</dbReference>
<evidence type="ECO:0000256" key="1">
    <source>
        <dbReference type="ARBA" id="ARBA00022908"/>
    </source>
</evidence>
<keyword evidence="2" id="KW-0233">DNA recombination</keyword>
<dbReference type="GO" id="GO:0015074">
    <property type="term" value="P:DNA integration"/>
    <property type="evidence" value="ECO:0007669"/>
    <property type="project" value="UniProtKB-KW"/>
</dbReference>
<dbReference type="EMBL" id="PUEJ01000005">
    <property type="protein sequence ID" value="PRH86939.1"/>
    <property type="molecule type" value="Genomic_DNA"/>
</dbReference>
<keyword evidence="5" id="KW-1185">Reference proteome</keyword>
<reference evidence="4 5" key="1">
    <citation type="submission" date="2018-02" db="EMBL/GenBank/DDBJ databases">
        <title>Whole genome sequencing of endophytic bacterium.</title>
        <authorList>
            <person name="Eedara R."/>
            <person name="Podile A.R."/>
        </authorList>
    </citation>
    <scope>NUCLEOTIDE SEQUENCE [LARGE SCALE GENOMIC DNA]</scope>
    <source>
        <strain evidence="4 5">RP1T</strain>
    </source>
</reference>
<gene>
    <name evidence="4" type="ORF">C5L14_16770</name>
</gene>
<dbReference type="OrthoDB" id="7216962at2"/>
<dbReference type="RefSeq" id="WP_105863161.1">
    <property type="nucleotide sequence ID" value="NZ_PUEJ01000005.1"/>
</dbReference>
<dbReference type="GO" id="GO:0003677">
    <property type="term" value="F:DNA binding"/>
    <property type="evidence" value="ECO:0007669"/>
    <property type="project" value="InterPro"/>
</dbReference>
<dbReference type="InterPro" id="IPR002104">
    <property type="entry name" value="Integrase_catalytic"/>
</dbReference>
<dbReference type="SUPFAM" id="SSF56349">
    <property type="entry name" value="DNA breaking-rejoining enzymes"/>
    <property type="match status" value="1"/>
</dbReference>